<dbReference type="PROSITE" id="PS50297">
    <property type="entry name" value="ANK_REP_REGION"/>
    <property type="match status" value="11"/>
</dbReference>
<evidence type="ECO:0000256" key="8">
    <source>
        <dbReference type="ARBA" id="ARBA00023065"/>
    </source>
</evidence>
<dbReference type="PANTHER" id="PTHR47143:SF3">
    <property type="entry name" value="PWWP DOMAIN-CONTAINING PROTEIN"/>
    <property type="match status" value="1"/>
</dbReference>
<comment type="caution">
    <text evidence="16">The sequence shown here is derived from an EMBL/GenBank/DDBJ whole genome shotgun (WGS) entry which is preliminary data.</text>
</comment>
<keyword evidence="9 14" id="KW-0472">Membrane</keyword>
<dbReference type="InterPro" id="IPR005821">
    <property type="entry name" value="Ion_trans_dom"/>
</dbReference>
<evidence type="ECO:0000256" key="14">
    <source>
        <dbReference type="SAM" id="Phobius"/>
    </source>
</evidence>
<dbReference type="PRINTS" id="PR01415">
    <property type="entry name" value="ANKYRIN"/>
</dbReference>
<dbReference type="SMART" id="SM00248">
    <property type="entry name" value="ANK"/>
    <property type="match status" value="17"/>
</dbReference>
<keyword evidence="5" id="KW-0677">Repeat</keyword>
<feature type="repeat" description="ANK" evidence="11">
    <location>
        <begin position="459"/>
        <end position="491"/>
    </location>
</feature>
<evidence type="ECO:0000256" key="2">
    <source>
        <dbReference type="ARBA" id="ARBA00022448"/>
    </source>
</evidence>
<protein>
    <recommendedName>
        <fullName evidence="15">Ion transport domain-containing protein</fullName>
    </recommendedName>
</protein>
<feature type="repeat" description="ANK" evidence="11">
    <location>
        <begin position="492"/>
        <end position="524"/>
    </location>
</feature>
<feature type="repeat" description="ANK" evidence="11">
    <location>
        <begin position="628"/>
        <end position="660"/>
    </location>
</feature>
<dbReference type="SUPFAM" id="SSF48403">
    <property type="entry name" value="Ankyrin repeat"/>
    <property type="match status" value="2"/>
</dbReference>
<feature type="repeat" description="ANK" evidence="11">
    <location>
        <begin position="317"/>
        <end position="349"/>
    </location>
</feature>
<feature type="repeat" description="ANK" evidence="11">
    <location>
        <begin position="561"/>
        <end position="593"/>
    </location>
</feature>
<keyword evidence="12" id="KW-0175">Coiled coil</keyword>
<evidence type="ECO:0000256" key="7">
    <source>
        <dbReference type="ARBA" id="ARBA00023043"/>
    </source>
</evidence>
<feature type="region of interest" description="Disordered" evidence="13">
    <location>
        <begin position="36"/>
        <end position="133"/>
    </location>
</feature>
<evidence type="ECO:0000256" key="12">
    <source>
        <dbReference type="SAM" id="Coils"/>
    </source>
</evidence>
<dbReference type="InterPro" id="IPR052076">
    <property type="entry name" value="TRP_cation_channel"/>
</dbReference>
<feature type="domain" description="Ion transport" evidence="15">
    <location>
        <begin position="939"/>
        <end position="1164"/>
    </location>
</feature>
<dbReference type="InterPro" id="IPR002110">
    <property type="entry name" value="Ankyrin_rpt"/>
</dbReference>
<dbReference type="Pfam" id="PF13606">
    <property type="entry name" value="Ank_3"/>
    <property type="match status" value="1"/>
</dbReference>
<dbReference type="EMBL" id="JAODUP010000683">
    <property type="protein sequence ID" value="KAK2145410.1"/>
    <property type="molecule type" value="Genomic_DNA"/>
</dbReference>
<dbReference type="PANTHER" id="PTHR47143">
    <property type="entry name" value="TRANSIENT RECEPTOR POTENTIAL CATION CHANNEL PROTEIN PAINLESS"/>
    <property type="match status" value="1"/>
</dbReference>
<keyword evidence="3" id="KW-0716">Sensory transduction</keyword>
<keyword evidence="7 11" id="KW-0040">ANK repeat</keyword>
<feature type="transmembrane region" description="Helical" evidence="14">
    <location>
        <begin position="1130"/>
        <end position="1155"/>
    </location>
</feature>
<feature type="transmembrane region" description="Helical" evidence="14">
    <location>
        <begin position="892"/>
        <end position="913"/>
    </location>
</feature>
<keyword evidence="10" id="KW-0407">Ion channel</keyword>
<evidence type="ECO:0000256" key="11">
    <source>
        <dbReference type="PROSITE-ProRule" id="PRU00023"/>
    </source>
</evidence>
<keyword evidence="2" id="KW-0813">Transport</keyword>
<organism evidence="16 17">
    <name type="scientific">Paralvinella palmiformis</name>
    <dbReference type="NCBI Taxonomy" id="53620"/>
    <lineage>
        <taxon>Eukaryota</taxon>
        <taxon>Metazoa</taxon>
        <taxon>Spiralia</taxon>
        <taxon>Lophotrochozoa</taxon>
        <taxon>Annelida</taxon>
        <taxon>Polychaeta</taxon>
        <taxon>Sedentaria</taxon>
        <taxon>Canalipalpata</taxon>
        <taxon>Terebellida</taxon>
        <taxon>Terebelliformia</taxon>
        <taxon>Alvinellidae</taxon>
        <taxon>Paralvinella</taxon>
    </lineage>
</organism>
<gene>
    <name evidence="16" type="ORF">LSH36_684g01026</name>
</gene>
<keyword evidence="6 14" id="KW-1133">Transmembrane helix</keyword>
<proteinExistence type="predicted"/>
<feature type="coiled-coil region" evidence="12">
    <location>
        <begin position="1234"/>
        <end position="1268"/>
    </location>
</feature>
<evidence type="ECO:0000256" key="13">
    <source>
        <dbReference type="SAM" id="MobiDB-lite"/>
    </source>
</evidence>
<feature type="compositionally biased region" description="Low complexity" evidence="13">
    <location>
        <begin position="57"/>
        <end position="70"/>
    </location>
</feature>
<sequence length="1292" mass="143941">MTANGGDFIENKLDTSDAASFLSADTSLSTSKVQIHSLAPSASSEPGRRLIRVSPGLSDDSLNSDKSLLNEGGGPASDMADNNDDSHTLDEGGDFEDGHKEIEDEFLNHEDLPDNSNGDVRNGDTSGVPATSNYQAGVIEMSTLIATSDLSRSESMDLLNLSLHQCARDGKPEVMKKLLGSLQGNVKKKVNAHDEEDVSTLHYAARYNHHPLVKMLVEYGANVNDVDEEGATALHFAARYKRMRLKPAGDEDNGPSMAESTIDNSVILYLVFVGADVNARDIYGCTPLHFAAMRGNEVATKELLSCSGINVEAVDKQMMTALHMAASHNEEEICRMLIEANANLRCCDEESATPLHYACMEGSIRIVKMLFEAGEAQNGWVTISKMLNDQDNQDNTPLHYAVENRSYDVTKICIEKGADVNVTRTNYSTPLHLAAVAGDVKVCELLLDHKARINALDITQSTPLHRAAAFNHVEVIEFLLDRGANIDKSDKDSFTPLILAASEGHVEAIKALLARGADPYHVDKNDKTCIFWAAEEDNLEALKILLEHARAQALIDATDRYDWSPLHIAAQKGYLNCVKVLLDCGCNAGVKNEEERAAIHLAAEAGRTAVVRELVKRNKMVINDEDEDSNTPLHLAALSGHNKVVTALLDAGADIEARNCTLWTPLDCAAAKGWPKTVRVLLEADAPVDPMDKSKTTPLHLAASKGHVQVVNLLIASHADVGAKDTNNLNCLDMAIENGHKDVAIAIINSSKWREALRNQTEDENTGQRITPMRKLIRKMPDVAELVFNKCTTSVNHPEHKNFQITFNYEFLDDMYADWSAEGSDSVSFSADSIYDEDGKVLPDAKPYANDATTMKKNHPLNIMVTCNQEDLLAHPLVTSLLRHKWNSYGRYVYYLNLLLYCIFVTFITGYVVTTPAPYSFVNESDVTSTMGSNCEEIQAYFGPITQNKFALIAKYVIMVLAALNIIREIFQIFNAKLAYVGWENLIEWTIYITALLLVIDFDLCQRETGLRRDWQWQLAAACIFLSWIDLVLFIRKFPMFGIYVVMFTDICYTFIHFFPVFFLFVIAFALSFFVLMSNQYAFRNVGQSLLKTSVMMIGEFEYTDIFLGLNGVTQGTTEAHQNMLYYSAITYILFISFMILMAIIIMNLLVGLAVDDIKAVQEKAVLTRLAMQVELALNVESLLPRFLQRRFVVKSKTIYPNQFTGIKKFLHLDSTFMTSSSILKALNPDLDEMERLEENQEKIMKTISNLRVKVKNMEQQNTRIELMLKALITSQGVDYEDEDATVEEQTV</sequence>
<dbReference type="Gene3D" id="1.25.40.20">
    <property type="entry name" value="Ankyrin repeat-containing domain"/>
    <property type="match status" value="7"/>
</dbReference>
<evidence type="ECO:0000256" key="5">
    <source>
        <dbReference type="ARBA" id="ARBA00022737"/>
    </source>
</evidence>
<accession>A0AAD9J3N3</accession>
<feature type="repeat" description="ANK" evidence="11">
    <location>
        <begin position="283"/>
        <end position="316"/>
    </location>
</feature>
<evidence type="ECO:0000256" key="10">
    <source>
        <dbReference type="ARBA" id="ARBA00023303"/>
    </source>
</evidence>
<dbReference type="Pfam" id="PF12796">
    <property type="entry name" value="Ank_2"/>
    <property type="match status" value="5"/>
</dbReference>
<feature type="repeat" description="ANK" evidence="11">
    <location>
        <begin position="196"/>
        <end position="228"/>
    </location>
</feature>
<evidence type="ECO:0000313" key="16">
    <source>
        <dbReference type="EMBL" id="KAK2145410.1"/>
    </source>
</evidence>
<dbReference type="Gene3D" id="1.10.287.70">
    <property type="match status" value="1"/>
</dbReference>
<feature type="repeat" description="ANK" evidence="11">
    <location>
        <begin position="426"/>
        <end position="458"/>
    </location>
</feature>
<dbReference type="GO" id="GO:0005216">
    <property type="term" value="F:monoatomic ion channel activity"/>
    <property type="evidence" value="ECO:0007669"/>
    <property type="project" value="InterPro"/>
</dbReference>
<reference evidence="16" key="1">
    <citation type="journal article" date="2023" name="Mol. Biol. Evol.">
        <title>Third-Generation Sequencing Reveals the Adaptive Role of the Epigenome in Three Deep-Sea Polychaetes.</title>
        <authorList>
            <person name="Perez M."/>
            <person name="Aroh O."/>
            <person name="Sun Y."/>
            <person name="Lan Y."/>
            <person name="Juniper S.K."/>
            <person name="Young C.R."/>
            <person name="Angers B."/>
            <person name="Qian P.Y."/>
        </authorList>
    </citation>
    <scope>NUCLEOTIDE SEQUENCE</scope>
    <source>
        <strain evidence="16">P08H-3</strain>
    </source>
</reference>
<dbReference type="Pfam" id="PF00520">
    <property type="entry name" value="Ion_trans"/>
    <property type="match status" value="1"/>
</dbReference>
<evidence type="ECO:0000256" key="3">
    <source>
        <dbReference type="ARBA" id="ARBA00022606"/>
    </source>
</evidence>
<feature type="transmembrane region" description="Helical" evidence="14">
    <location>
        <begin position="1017"/>
        <end position="1035"/>
    </location>
</feature>
<evidence type="ECO:0000256" key="4">
    <source>
        <dbReference type="ARBA" id="ARBA00022692"/>
    </source>
</evidence>
<feature type="transmembrane region" description="Helical" evidence="14">
    <location>
        <begin position="1055"/>
        <end position="1077"/>
    </location>
</feature>
<name>A0AAD9J3N3_9ANNE</name>
<feature type="transmembrane region" description="Helical" evidence="14">
    <location>
        <begin position="986"/>
        <end position="1005"/>
    </location>
</feature>
<dbReference type="InterPro" id="IPR036770">
    <property type="entry name" value="Ankyrin_rpt-contain_sf"/>
</dbReference>
<feature type="compositionally biased region" description="Polar residues" evidence="13">
    <location>
        <begin position="114"/>
        <end position="133"/>
    </location>
</feature>
<evidence type="ECO:0000259" key="15">
    <source>
        <dbReference type="Pfam" id="PF00520"/>
    </source>
</evidence>
<evidence type="ECO:0000256" key="9">
    <source>
        <dbReference type="ARBA" id="ARBA00023136"/>
    </source>
</evidence>
<dbReference type="GO" id="GO:1902495">
    <property type="term" value="C:transmembrane transporter complex"/>
    <property type="evidence" value="ECO:0007669"/>
    <property type="project" value="TreeGrafter"/>
</dbReference>
<evidence type="ECO:0000256" key="6">
    <source>
        <dbReference type="ARBA" id="ARBA00022989"/>
    </source>
</evidence>
<feature type="compositionally biased region" description="Basic and acidic residues" evidence="13">
    <location>
        <begin position="84"/>
        <end position="112"/>
    </location>
</feature>
<feature type="repeat" description="ANK" evidence="11">
    <location>
        <begin position="350"/>
        <end position="374"/>
    </location>
</feature>
<dbReference type="Pfam" id="PF00023">
    <property type="entry name" value="Ank"/>
    <property type="match status" value="1"/>
</dbReference>
<dbReference type="Proteomes" id="UP001208570">
    <property type="component" value="Unassembled WGS sequence"/>
</dbReference>
<feature type="repeat" description="ANK" evidence="11">
    <location>
        <begin position="694"/>
        <end position="726"/>
    </location>
</feature>
<keyword evidence="17" id="KW-1185">Reference proteome</keyword>
<dbReference type="PROSITE" id="PS50088">
    <property type="entry name" value="ANK_REPEAT"/>
    <property type="match status" value="11"/>
</dbReference>
<evidence type="ECO:0000256" key="1">
    <source>
        <dbReference type="ARBA" id="ARBA00004141"/>
    </source>
</evidence>
<keyword evidence="8" id="KW-0406">Ion transport</keyword>
<evidence type="ECO:0000313" key="17">
    <source>
        <dbReference type="Proteomes" id="UP001208570"/>
    </source>
</evidence>
<feature type="repeat" description="ANK" evidence="11">
    <location>
        <begin position="393"/>
        <end position="425"/>
    </location>
</feature>
<keyword evidence="4 14" id="KW-0812">Transmembrane</keyword>
<comment type="subcellular location">
    <subcellularLocation>
        <location evidence="1">Membrane</location>
        <topology evidence="1">Multi-pass membrane protein</topology>
    </subcellularLocation>
</comment>